<organism evidence="8 9">
    <name type="scientific">Streptacidiphilus jiangxiensis</name>
    <dbReference type="NCBI Taxonomy" id="235985"/>
    <lineage>
        <taxon>Bacteria</taxon>
        <taxon>Bacillati</taxon>
        <taxon>Actinomycetota</taxon>
        <taxon>Actinomycetes</taxon>
        <taxon>Kitasatosporales</taxon>
        <taxon>Streptomycetaceae</taxon>
        <taxon>Streptacidiphilus</taxon>
    </lineage>
</organism>
<dbReference type="InterPro" id="IPR038766">
    <property type="entry name" value="Membrane_comp_ABC_pdt"/>
</dbReference>
<keyword evidence="9" id="KW-1185">Reference proteome</keyword>
<dbReference type="PANTHER" id="PTHR30287:SF1">
    <property type="entry name" value="INNER MEMBRANE PROTEIN"/>
    <property type="match status" value="1"/>
</dbReference>
<evidence type="ECO:0000313" key="9">
    <source>
        <dbReference type="Proteomes" id="UP000183015"/>
    </source>
</evidence>
<comment type="subcellular location">
    <subcellularLocation>
        <location evidence="1">Cell membrane</location>
        <topology evidence="1">Multi-pass membrane protein</topology>
    </subcellularLocation>
</comment>
<evidence type="ECO:0000256" key="2">
    <source>
        <dbReference type="ARBA" id="ARBA00022475"/>
    </source>
</evidence>
<feature type="domain" description="ABC3 transporter permease C-terminal" evidence="7">
    <location>
        <begin position="208"/>
        <end position="319"/>
    </location>
</feature>
<keyword evidence="5 6" id="KW-0472">Membrane</keyword>
<dbReference type="RefSeq" id="WP_042443340.1">
    <property type="nucleotide sequence ID" value="NZ_BBPN01000004.1"/>
</dbReference>
<feature type="transmembrane region" description="Helical" evidence="6">
    <location>
        <begin position="29"/>
        <end position="52"/>
    </location>
</feature>
<dbReference type="OrthoDB" id="3654456at2"/>
<evidence type="ECO:0000256" key="4">
    <source>
        <dbReference type="ARBA" id="ARBA00022989"/>
    </source>
</evidence>
<keyword evidence="2" id="KW-1003">Cell membrane</keyword>
<feature type="transmembrane region" description="Helical" evidence="6">
    <location>
        <begin position="200"/>
        <end position="224"/>
    </location>
</feature>
<evidence type="ECO:0000256" key="6">
    <source>
        <dbReference type="SAM" id="Phobius"/>
    </source>
</evidence>
<dbReference type="Pfam" id="PF02687">
    <property type="entry name" value="FtsX"/>
    <property type="match status" value="2"/>
</dbReference>
<dbReference type="Proteomes" id="UP000183015">
    <property type="component" value="Unassembled WGS sequence"/>
</dbReference>
<feature type="transmembrane region" description="Helical" evidence="6">
    <location>
        <begin position="340"/>
        <end position="359"/>
    </location>
</feature>
<accession>A0A1H7V1F6</accession>
<protein>
    <submittedName>
        <fullName evidence="8">FtsX-like permease family protein</fullName>
    </submittedName>
</protein>
<dbReference type="EMBL" id="FOAZ01000017">
    <property type="protein sequence ID" value="SEM03081.1"/>
    <property type="molecule type" value="Genomic_DNA"/>
</dbReference>
<reference evidence="9" key="1">
    <citation type="submission" date="2016-10" db="EMBL/GenBank/DDBJ databases">
        <authorList>
            <person name="Varghese N."/>
        </authorList>
    </citation>
    <scope>NUCLEOTIDE SEQUENCE [LARGE SCALE GENOMIC DNA]</scope>
    <source>
        <strain evidence="9">DSM 45096 / BCRC 16803 / CGMCC 4.1857 / CIP 109030 / JCM 12277 / KCTC 19219 / NBRC 100920 / 33214</strain>
    </source>
</reference>
<evidence type="ECO:0000259" key="7">
    <source>
        <dbReference type="Pfam" id="PF02687"/>
    </source>
</evidence>
<name>A0A1H7V1F6_STRJI</name>
<feature type="transmembrane region" description="Helical" evidence="6">
    <location>
        <begin position="371"/>
        <end position="389"/>
    </location>
</feature>
<feature type="transmembrane region" description="Helical" evidence="6">
    <location>
        <begin position="256"/>
        <end position="278"/>
    </location>
</feature>
<feature type="domain" description="ABC3 transporter permease C-terminal" evidence="7">
    <location>
        <begin position="666"/>
        <end position="779"/>
    </location>
</feature>
<feature type="transmembrane region" description="Helical" evidence="6">
    <location>
        <begin position="749"/>
        <end position="775"/>
    </location>
</feature>
<evidence type="ECO:0000256" key="1">
    <source>
        <dbReference type="ARBA" id="ARBA00004651"/>
    </source>
</evidence>
<dbReference type="STRING" id="235985.SAMN05414137_11717"/>
<evidence type="ECO:0000256" key="3">
    <source>
        <dbReference type="ARBA" id="ARBA00022692"/>
    </source>
</evidence>
<keyword evidence="4 6" id="KW-1133">Transmembrane helix</keyword>
<proteinExistence type="predicted"/>
<dbReference type="eggNOG" id="COG0577">
    <property type="taxonomic scope" value="Bacteria"/>
</dbReference>
<feature type="transmembrane region" description="Helical" evidence="6">
    <location>
        <begin position="663"/>
        <end position="681"/>
    </location>
</feature>
<dbReference type="InterPro" id="IPR003838">
    <property type="entry name" value="ABC3_permease_C"/>
</dbReference>
<dbReference type="PANTHER" id="PTHR30287">
    <property type="entry name" value="MEMBRANE COMPONENT OF PREDICTED ABC SUPERFAMILY METABOLITE UPTAKE TRANSPORTER"/>
    <property type="match status" value="1"/>
</dbReference>
<sequence>MTAATTWFRDLRLGARFAVSGREGWFRTLLTAFGVGCAVALLMLATALPGMMNARNTRGAERDLSYYGGPLAASATTLLVRDANTTFHGDDVHGEQVKPEGARVPTPPGLPAWPADGTMYVSPALRALLASPEGSLLKQRLPFRDVGTVGDAGLVGPSELAYYAGDATLAAPADGSHAPDGTYRTNSIGGRAVTDGLSPILMLLTVITFVVLLVPVGVFLATAVRIGGERRDRRLAALRLVGVDIRGTHRVAAGEALVGAVLGVLSGFGIFLLARQFVASVDLLGLSVFPSDIAPNAALVGWITLVVPLLAVAVTTLSLRGVTIEPLGVMRGGAPLRRRLWWRLLAPAVGAALLLSMRLGSDFTGSAQRQLVAGVVLLLVGVTMLLPWVMERVVGRLGGGPVPVQLGSRRLQLSGGTAARAVSGVAVAVAGAIAVQSLFSASSGQFTVDTGRDLTRAQAGINGSVIDAAQGAAVVSKLRATSGVLGATSLLSDYTVAVPGSDQQLTILVGDCATLVEYASITDCTDSAVGGAWLVNNPPAGDPSDVQQPPLRPGERVDLHGTDLGSQHRLRPDYWRIPATLRTAAPRRGPDGMPRTGLFVTPATLAPQRLGETFLTSAISLSSSDPDAVERARTTVSLAAPGLTVDSYTTTTTDRKFANIQRGLMVGAIVTLLLIAIGMAVSTTEQLRERKRLLAVLVAFGTKRSTLALSVLWQSAVPVVIGLALALVGGLGLGALLMRTTSSAVHFDWGVVATMLGAGLAAVAVATLLSLPALWRLMRADGLRTE</sequence>
<keyword evidence="3 6" id="KW-0812">Transmembrane</keyword>
<feature type="transmembrane region" description="Helical" evidence="6">
    <location>
        <begin position="719"/>
        <end position="737"/>
    </location>
</feature>
<gene>
    <name evidence="8" type="ORF">SAMN05414137_11717</name>
</gene>
<evidence type="ECO:0000256" key="5">
    <source>
        <dbReference type="ARBA" id="ARBA00023136"/>
    </source>
</evidence>
<dbReference type="AlphaFoldDB" id="A0A1H7V1F6"/>
<evidence type="ECO:0000313" key="8">
    <source>
        <dbReference type="EMBL" id="SEM03081.1"/>
    </source>
</evidence>
<dbReference type="GO" id="GO:0005886">
    <property type="term" value="C:plasma membrane"/>
    <property type="evidence" value="ECO:0007669"/>
    <property type="project" value="UniProtKB-SubCell"/>
</dbReference>
<feature type="transmembrane region" description="Helical" evidence="6">
    <location>
        <begin position="298"/>
        <end position="319"/>
    </location>
</feature>